<sequence>MFSTYYGRDQFAFDADTSYMYGNFASTLNYHVELNGGMNFTGLATISDNFSSVLGDYSNQQ</sequence>
<name>A0A2T4DAW2_9BACT</name>
<feature type="non-terminal residue" evidence="1">
    <location>
        <position position="61"/>
    </location>
</feature>
<comment type="caution">
    <text evidence="1">The sequence shown here is derived from an EMBL/GenBank/DDBJ whole genome shotgun (WGS) entry which is preliminary data.</text>
</comment>
<evidence type="ECO:0000313" key="2">
    <source>
        <dbReference type="Proteomes" id="UP000240608"/>
    </source>
</evidence>
<protein>
    <submittedName>
        <fullName evidence="1">Uncharacterized protein</fullName>
    </submittedName>
</protein>
<reference evidence="1 2" key="1">
    <citation type="submission" date="2018-03" db="EMBL/GenBank/DDBJ databases">
        <title>Cross-interface Injection: A General Nanoliter Liquid Handling Method Applied to Single Cells Genome Amplification Automated Nanoliter Liquid Handling Applied to Single Cell Multiple Displacement Amplification.</title>
        <authorList>
            <person name="Yun J."/>
            <person name="Xu P."/>
            <person name="Xu J."/>
            <person name="Dai X."/>
            <person name="Wang Y."/>
            <person name="Zheng X."/>
            <person name="Cao C."/>
            <person name="Yi Q."/>
            <person name="Zhu Y."/>
            <person name="Wang L."/>
            <person name="Dong Z."/>
            <person name="Huang Y."/>
            <person name="Huang L."/>
            <person name="Du W."/>
        </authorList>
    </citation>
    <scope>NUCLEOTIDE SEQUENCE [LARGE SCALE GENOMIC DNA]</scope>
    <source>
        <strain evidence="1 2">Z-D1-2</strain>
    </source>
</reference>
<dbReference type="Proteomes" id="UP000240608">
    <property type="component" value="Unassembled WGS sequence"/>
</dbReference>
<evidence type="ECO:0000313" key="1">
    <source>
        <dbReference type="EMBL" id="PTB90975.1"/>
    </source>
</evidence>
<dbReference type="EMBL" id="PYVU01000504">
    <property type="protein sequence ID" value="PTB90975.1"/>
    <property type="molecule type" value="Genomic_DNA"/>
</dbReference>
<proteinExistence type="predicted"/>
<dbReference type="AlphaFoldDB" id="A0A2T4DAW2"/>
<organism evidence="1 2">
    <name type="scientific">Marivirga lumbricoides</name>
    <dbReference type="NCBI Taxonomy" id="1046115"/>
    <lineage>
        <taxon>Bacteria</taxon>
        <taxon>Pseudomonadati</taxon>
        <taxon>Bacteroidota</taxon>
        <taxon>Cytophagia</taxon>
        <taxon>Cytophagales</taxon>
        <taxon>Marivirgaceae</taxon>
        <taxon>Marivirga</taxon>
    </lineage>
</organism>
<gene>
    <name evidence="1" type="ORF">C9994_16365</name>
</gene>
<accession>A0A2T4DAW2</accession>